<dbReference type="OMA" id="AMKAVHC"/>
<dbReference type="PANTHER" id="PTHR46094">
    <property type="entry name" value="INTEGRATOR COMPLEX SUBUNIT 9"/>
    <property type="match status" value="1"/>
</dbReference>
<evidence type="ECO:0000256" key="5">
    <source>
        <dbReference type="ARBA" id="ARBA00022490"/>
    </source>
</evidence>
<dbReference type="InterPro" id="IPR027074">
    <property type="entry name" value="Integrator_9su"/>
</dbReference>
<dbReference type="Proteomes" id="UP000694388">
    <property type="component" value="Unplaced"/>
</dbReference>
<evidence type="ECO:0000256" key="6">
    <source>
        <dbReference type="ARBA" id="ARBA00023242"/>
    </source>
</evidence>
<comment type="similarity">
    <text evidence="3">Belongs to the metallo-beta-lactamase superfamily. RNA-metabolizing metallo-beta-lactamase-like family. INTS9 subfamily.</text>
</comment>
<evidence type="ECO:0000256" key="3">
    <source>
        <dbReference type="ARBA" id="ARBA00006861"/>
    </source>
</evidence>
<reference evidence="8" key="1">
    <citation type="submission" date="2025-08" db="UniProtKB">
        <authorList>
            <consortium name="Ensembl"/>
        </authorList>
    </citation>
    <scope>IDENTIFICATION</scope>
</reference>
<reference evidence="8" key="2">
    <citation type="submission" date="2025-09" db="UniProtKB">
        <authorList>
            <consortium name="Ensembl"/>
        </authorList>
    </citation>
    <scope>IDENTIFICATION</scope>
</reference>
<dbReference type="InterPro" id="IPR001279">
    <property type="entry name" value="Metallo-B-lactamas"/>
</dbReference>
<dbReference type="SUPFAM" id="SSF56281">
    <property type="entry name" value="Metallo-hydrolase/oxidoreductase"/>
    <property type="match status" value="1"/>
</dbReference>
<dbReference type="GO" id="GO:0005737">
    <property type="term" value="C:cytoplasm"/>
    <property type="evidence" value="ECO:0007669"/>
    <property type="project" value="UniProtKB-SubCell"/>
</dbReference>
<feature type="domain" description="Beta-Casp" evidence="7">
    <location>
        <begin position="305"/>
        <end position="433"/>
    </location>
</feature>
<evidence type="ECO:0000256" key="2">
    <source>
        <dbReference type="ARBA" id="ARBA00004496"/>
    </source>
</evidence>
<proteinExistence type="inferred from homology"/>
<dbReference type="GO" id="GO:0032039">
    <property type="term" value="C:integrator complex"/>
    <property type="evidence" value="ECO:0007669"/>
    <property type="project" value="InterPro"/>
</dbReference>
<evidence type="ECO:0000256" key="1">
    <source>
        <dbReference type="ARBA" id="ARBA00004123"/>
    </source>
</evidence>
<comment type="subcellular location">
    <subcellularLocation>
        <location evidence="2">Cytoplasm</location>
    </subcellularLocation>
    <subcellularLocation>
        <location evidence="1">Nucleus</location>
    </subcellularLocation>
</comment>
<dbReference type="Pfam" id="PF10996">
    <property type="entry name" value="Beta-Casp"/>
    <property type="match status" value="1"/>
</dbReference>
<dbReference type="InterPro" id="IPR036866">
    <property type="entry name" value="RibonucZ/Hydroxyglut_hydro"/>
</dbReference>
<evidence type="ECO:0000259" key="7">
    <source>
        <dbReference type="SMART" id="SM01027"/>
    </source>
</evidence>
<evidence type="ECO:0000256" key="4">
    <source>
        <dbReference type="ARBA" id="ARBA00015337"/>
    </source>
</evidence>
<dbReference type="Gene3D" id="3.40.50.10890">
    <property type="match status" value="1"/>
</dbReference>
<dbReference type="PANTHER" id="PTHR46094:SF1">
    <property type="entry name" value="INTEGRATOR COMPLEX SUBUNIT 9"/>
    <property type="match status" value="1"/>
</dbReference>
<evidence type="ECO:0000313" key="8">
    <source>
        <dbReference type="Ensembl" id="ENSEBUP00000016140.1"/>
    </source>
</evidence>
<dbReference type="SMART" id="SM01027">
    <property type="entry name" value="Beta-Casp"/>
    <property type="match status" value="1"/>
</dbReference>
<organism evidence="8 9">
    <name type="scientific">Eptatretus burgeri</name>
    <name type="common">Inshore hagfish</name>
    <dbReference type="NCBI Taxonomy" id="7764"/>
    <lineage>
        <taxon>Eukaryota</taxon>
        <taxon>Metazoa</taxon>
        <taxon>Chordata</taxon>
        <taxon>Craniata</taxon>
        <taxon>Vertebrata</taxon>
        <taxon>Cyclostomata</taxon>
        <taxon>Myxini</taxon>
        <taxon>Myxiniformes</taxon>
        <taxon>Myxinidae</taxon>
        <taxon>Eptatretinae</taxon>
        <taxon>Eptatretus</taxon>
    </lineage>
</organism>
<dbReference type="Ensembl" id="ENSEBUT00000016716.1">
    <property type="protein sequence ID" value="ENSEBUP00000016140.1"/>
    <property type="gene ID" value="ENSEBUG00000010143.1"/>
</dbReference>
<dbReference type="InterPro" id="IPR022712">
    <property type="entry name" value="Beta_Casp"/>
</dbReference>
<accession>A0A8C4QK56</accession>
<dbReference type="Pfam" id="PF21382">
    <property type="entry name" value="IntS9_C"/>
    <property type="match status" value="1"/>
</dbReference>
<keyword evidence="6" id="KW-0539">Nucleus</keyword>
<protein>
    <recommendedName>
        <fullName evidence="4">Integrator complex subunit 9</fullName>
    </recommendedName>
</protein>
<evidence type="ECO:0000313" key="9">
    <source>
        <dbReference type="Proteomes" id="UP000694388"/>
    </source>
</evidence>
<dbReference type="GeneTree" id="ENSGT00390000001445"/>
<dbReference type="Pfam" id="PF16661">
    <property type="entry name" value="Lactamase_B_6"/>
    <property type="match status" value="1"/>
</dbReference>
<dbReference type="Gene3D" id="3.60.15.10">
    <property type="entry name" value="Ribonuclease Z/Hydroxyacylglutathione hydrolase-like"/>
    <property type="match status" value="1"/>
</dbReference>
<keyword evidence="9" id="KW-1185">Reference proteome</keyword>
<name>A0A8C4QK56_EPTBU</name>
<dbReference type="InterPro" id="IPR048660">
    <property type="entry name" value="IntS9-like_C"/>
</dbReference>
<dbReference type="AlphaFoldDB" id="A0A8C4QK56"/>
<dbReference type="GO" id="GO:0034472">
    <property type="term" value="P:snRNA 3'-end processing"/>
    <property type="evidence" value="ECO:0007669"/>
    <property type="project" value="TreeGrafter"/>
</dbReference>
<keyword evidence="5" id="KW-0963">Cytoplasm</keyword>
<sequence>MKLYSLSGHPSLPCYILKFKFTTIMLDCALDMSSAMHFLPLTLVHSPRLAKLHNWSSKDGNKAVEKELKECAGRLFVDSAPEFLVPEKDLLDLSTVDAILISNYHCMLALPYITERSGFSGPVFATEPTLQIGRQLMEELVTLIERVPKPRASSKWKNKDVLRSLPSPLKDAQDIWSWRQCYSLQEVNSALSKVRLVGFSQKNELFGAVYVTPLSSGYCLGSCNWLIQSEYERVAYMASSSLFTTHPQPMDQAPLRGCDVLLLTGLTQFPTANPDSMLGEFCSNLAVTVRGGGSVLVPCYPSGVIYDLLECLAQYLDSAGLSGTPLYFLSPVASSSLEFSQIFSEWLCRSKQSKAYLPEPPFIHAELLHSNRLKHFASIHGDFSTEFRQPCVVFAGHPSLRCGDAVHFMELWGRSSLNTVIFTEPGFNHLDALAPFQPLAMKAVHCPIDTGLNFPQVSKLLKDIQPVHVICPEQYTAPPAAHPHRSDLQLERQPPPCTMRRAEALALPVRRRYERVELSPEVAESLIPSEVKPGISVATVMASLSTRDNKHVLQPLPKTPASSAKKRKRGEVLARMPQPLLWGSVSIDRLLQSLEKQGVKDVKVESVGDGHILHLQAEDSIIQLSADSTHIICTDEGLRARLRDVLVHLLNRL</sequence>